<gene>
    <name evidence="2" type="ORF">EKO04_008948</name>
</gene>
<reference evidence="2" key="2">
    <citation type="submission" date="2020-09" db="EMBL/GenBank/DDBJ databases">
        <title>Reference genome assembly for Australian Ascochyta lentis isolate Al4.</title>
        <authorList>
            <person name="Lee R.C."/>
            <person name="Farfan-Caceres L.M."/>
            <person name="Debler J.W."/>
            <person name="Williams A.H."/>
            <person name="Henares B.M."/>
        </authorList>
    </citation>
    <scope>NUCLEOTIDE SEQUENCE</scope>
    <source>
        <strain evidence="2">Al4</strain>
    </source>
</reference>
<keyword evidence="1" id="KW-0732">Signal</keyword>
<dbReference type="EMBL" id="RZGK01000016">
    <property type="protein sequence ID" value="KAF9693275.1"/>
    <property type="molecule type" value="Genomic_DNA"/>
</dbReference>
<accession>A0A8H7IYR9</accession>
<reference evidence="2" key="1">
    <citation type="submission" date="2018-12" db="EMBL/GenBank/DDBJ databases">
        <authorList>
            <person name="Syme R.A."/>
            <person name="Farfan-Caceres L."/>
            <person name="Lichtenzveig J."/>
        </authorList>
    </citation>
    <scope>NUCLEOTIDE SEQUENCE</scope>
    <source>
        <strain evidence="2">Al4</strain>
    </source>
</reference>
<protein>
    <submittedName>
        <fullName evidence="2">Uncharacterized protein</fullName>
    </submittedName>
</protein>
<evidence type="ECO:0000313" key="3">
    <source>
        <dbReference type="Proteomes" id="UP000651452"/>
    </source>
</evidence>
<sequence>MLFSTITTALLFCTLGVSATSSPNASFAAVPSKPGLQYTGPLSTPQLKLAFTAKIDWDLNNNHTIETPSGTQTSFWSREGYWYDTEGRQIGEILRANDDGIVPPGTDYLELVINYVVRLEDGYWAYVKHTGVAVLRKTQNGVVRVQTASPKYDWLNMIDFVAPGTFNGTEIMTAHHYFPNSELPAR</sequence>
<organism evidence="2 3">
    <name type="scientific">Ascochyta lentis</name>
    <dbReference type="NCBI Taxonomy" id="205686"/>
    <lineage>
        <taxon>Eukaryota</taxon>
        <taxon>Fungi</taxon>
        <taxon>Dikarya</taxon>
        <taxon>Ascomycota</taxon>
        <taxon>Pezizomycotina</taxon>
        <taxon>Dothideomycetes</taxon>
        <taxon>Pleosporomycetidae</taxon>
        <taxon>Pleosporales</taxon>
        <taxon>Pleosporineae</taxon>
        <taxon>Didymellaceae</taxon>
        <taxon>Ascochyta</taxon>
    </lineage>
</organism>
<proteinExistence type="predicted"/>
<dbReference type="AlphaFoldDB" id="A0A8H7IYR9"/>
<dbReference type="Proteomes" id="UP000651452">
    <property type="component" value="Unassembled WGS sequence"/>
</dbReference>
<dbReference type="OrthoDB" id="5231894at2759"/>
<dbReference type="Pfam" id="PF11578">
    <property type="entry name" value="DUF3237"/>
    <property type="match status" value="1"/>
</dbReference>
<evidence type="ECO:0000256" key="1">
    <source>
        <dbReference type="SAM" id="SignalP"/>
    </source>
</evidence>
<feature type="chain" id="PRO_5034303592" evidence="1">
    <location>
        <begin position="20"/>
        <end position="186"/>
    </location>
</feature>
<dbReference type="Gene3D" id="2.40.160.20">
    <property type="match status" value="1"/>
</dbReference>
<evidence type="ECO:0000313" key="2">
    <source>
        <dbReference type="EMBL" id="KAF9693275.1"/>
    </source>
</evidence>
<feature type="signal peptide" evidence="1">
    <location>
        <begin position="1"/>
        <end position="19"/>
    </location>
</feature>
<name>A0A8H7IYR9_9PLEO</name>
<keyword evidence="3" id="KW-1185">Reference proteome</keyword>
<comment type="caution">
    <text evidence="2">The sequence shown here is derived from an EMBL/GenBank/DDBJ whole genome shotgun (WGS) entry which is preliminary data.</text>
</comment>